<evidence type="ECO:0008006" key="7">
    <source>
        <dbReference type="Google" id="ProtNLM"/>
    </source>
</evidence>
<proteinExistence type="predicted"/>
<dbReference type="PANTHER" id="PTHR12416">
    <property type="entry name" value="RRNA-PROCESSING PROTEIN UTP23 HOMOLOG"/>
    <property type="match status" value="1"/>
</dbReference>
<evidence type="ECO:0000256" key="4">
    <source>
        <dbReference type="ARBA" id="ARBA00023242"/>
    </source>
</evidence>
<dbReference type="Pfam" id="PF04900">
    <property type="entry name" value="Fcf1"/>
    <property type="match status" value="1"/>
</dbReference>
<evidence type="ECO:0000256" key="2">
    <source>
        <dbReference type="ARBA" id="ARBA00022517"/>
    </source>
</evidence>
<dbReference type="InterPro" id="IPR029060">
    <property type="entry name" value="PIN-like_dom_sf"/>
</dbReference>
<keyword evidence="3" id="KW-0698">rRNA processing</keyword>
<evidence type="ECO:0000256" key="3">
    <source>
        <dbReference type="ARBA" id="ARBA00022552"/>
    </source>
</evidence>
<dbReference type="EMBL" id="AF165818">
    <property type="protein sequence ID" value="AAK39865.1"/>
    <property type="molecule type" value="Genomic_DNA"/>
</dbReference>
<evidence type="ECO:0000313" key="5">
    <source>
        <dbReference type="EMBL" id="AAK39865.1"/>
    </source>
</evidence>
<dbReference type="InterPro" id="IPR006984">
    <property type="entry name" value="Fcf1/UTP23"/>
</dbReference>
<reference evidence="5 6" key="1">
    <citation type="journal article" date="2001" name="Nature">
        <title>The highly reduced genome of an enslaved algal nucleus.</title>
        <authorList>
            <person name="Douglas S."/>
            <person name="Zauner S."/>
            <person name="Fraunholz M."/>
            <person name="Beaton M."/>
            <person name="Penny S."/>
            <person name="Deng L."/>
            <person name="Wu X."/>
            <person name="Reith M."/>
            <person name="Cavalier-Smith T."/>
            <person name="Maier U."/>
        </authorList>
    </citation>
    <scope>NUCLEOTIDE SEQUENCE [LARGE SCALE GENOMIC DNA]</scope>
</reference>
<dbReference type="Gene3D" id="3.40.50.1010">
    <property type="entry name" value="5'-nuclease"/>
    <property type="match status" value="1"/>
</dbReference>
<evidence type="ECO:0000313" key="6">
    <source>
        <dbReference type="Proteomes" id="UP000242167"/>
    </source>
</evidence>
<sequence>MTNIIILDTNFLYISLKKRLDIIDVLRQCLCSFVIPCITNCVILELENLGPKFRIVLKYIKSSKMIILKCSHPCEIKYADNCIIYHCSINSSFLVATCDKDLKTRIKKKYNNKIISVKKGNYYIDKS</sequence>
<dbReference type="PIR" id="H90091">
    <property type="entry name" value="H90091"/>
</dbReference>
<gene>
    <name evidence="5" type="primary">orf127</name>
</gene>
<comment type="subcellular location">
    <subcellularLocation>
        <location evidence="1">Nucleus</location>
        <location evidence="1">Nucleolus</location>
    </subcellularLocation>
</comment>
<dbReference type="GO" id="GO:0032040">
    <property type="term" value="C:small-subunit processome"/>
    <property type="evidence" value="ECO:0007669"/>
    <property type="project" value="InterPro"/>
</dbReference>
<name>Q98RT3_GUITH</name>
<protein>
    <recommendedName>
        <fullName evidence="7">PIN domain-containing protein</fullName>
    </recommendedName>
</protein>
<organism evidence="5 6">
    <name type="scientific">Guillardia theta</name>
    <name type="common">Cryptophyte</name>
    <name type="synonym">Cryptomonas phi</name>
    <dbReference type="NCBI Taxonomy" id="55529"/>
    <lineage>
        <taxon>Eukaryota</taxon>
        <taxon>Cryptophyceae</taxon>
        <taxon>Pyrenomonadales</taxon>
        <taxon>Geminigeraceae</taxon>
        <taxon>Guillardia</taxon>
    </lineage>
</organism>
<dbReference type="GO" id="GO:0006364">
    <property type="term" value="P:rRNA processing"/>
    <property type="evidence" value="ECO:0007669"/>
    <property type="project" value="UniProtKB-KW"/>
</dbReference>
<dbReference type="AlphaFoldDB" id="Q98RT3"/>
<keyword evidence="2" id="KW-0690">Ribosome biogenesis</keyword>
<accession>Q98RT3</accession>
<geneLocation type="nucleomorph" evidence="5"/>
<dbReference type="GeneID" id="857353"/>
<dbReference type="Proteomes" id="UP000242167">
    <property type="component" value="Nucleomorph 1"/>
</dbReference>
<keyword evidence="4" id="KW-0539">Nucleus</keyword>
<keyword evidence="5" id="KW-0542">Nucleomorph</keyword>
<dbReference type="RefSeq" id="XP_001713570.1">
    <property type="nucleotide sequence ID" value="XM_001713518.1"/>
</dbReference>
<evidence type="ECO:0000256" key="1">
    <source>
        <dbReference type="ARBA" id="ARBA00004604"/>
    </source>
</evidence>
<dbReference type="SUPFAM" id="SSF88723">
    <property type="entry name" value="PIN domain-like"/>
    <property type="match status" value="1"/>
</dbReference>